<dbReference type="AlphaFoldDB" id="A0A917WTT2"/>
<sequence length="112" mass="12005">MTKPIGYWLKELDRRIEEAFEVAAEGVTRREWQVLNGLGPEGPFATGDAVAGLAARGWATPDGTLTGAGEAARDRIRSTVDGIRARSMRGIPEADYATTVRTLETMAANLSA</sequence>
<evidence type="ECO:0000313" key="1">
    <source>
        <dbReference type="EMBL" id="GGM27367.1"/>
    </source>
</evidence>
<keyword evidence="2" id="KW-1185">Reference proteome</keyword>
<dbReference type="InterPro" id="IPR036390">
    <property type="entry name" value="WH_DNA-bd_sf"/>
</dbReference>
<organism evidence="1 2">
    <name type="scientific">Dactylosporangium sucinum</name>
    <dbReference type="NCBI Taxonomy" id="1424081"/>
    <lineage>
        <taxon>Bacteria</taxon>
        <taxon>Bacillati</taxon>
        <taxon>Actinomycetota</taxon>
        <taxon>Actinomycetes</taxon>
        <taxon>Micromonosporales</taxon>
        <taxon>Micromonosporaceae</taxon>
        <taxon>Dactylosporangium</taxon>
    </lineage>
</organism>
<evidence type="ECO:0008006" key="3">
    <source>
        <dbReference type="Google" id="ProtNLM"/>
    </source>
</evidence>
<dbReference type="InterPro" id="IPR054058">
    <property type="entry name" value="HTH_67"/>
</dbReference>
<comment type="caution">
    <text evidence="1">The sequence shown here is derived from an EMBL/GenBank/DDBJ whole genome shotgun (WGS) entry which is preliminary data.</text>
</comment>
<accession>A0A917WTT2</accession>
<dbReference type="SUPFAM" id="SSF46785">
    <property type="entry name" value="Winged helix' DNA-binding domain"/>
    <property type="match status" value="1"/>
</dbReference>
<name>A0A917WTT2_9ACTN</name>
<proteinExistence type="predicted"/>
<protein>
    <recommendedName>
        <fullName evidence="3">MarR family transcriptional regulator</fullName>
    </recommendedName>
</protein>
<evidence type="ECO:0000313" key="2">
    <source>
        <dbReference type="Proteomes" id="UP000642070"/>
    </source>
</evidence>
<dbReference type="Gene3D" id="1.10.10.10">
    <property type="entry name" value="Winged helix-like DNA-binding domain superfamily/Winged helix DNA-binding domain"/>
    <property type="match status" value="1"/>
</dbReference>
<gene>
    <name evidence="1" type="ORF">GCM10007977_030710</name>
</gene>
<reference evidence="1" key="2">
    <citation type="submission" date="2020-09" db="EMBL/GenBank/DDBJ databases">
        <authorList>
            <person name="Sun Q."/>
            <person name="Ohkuma M."/>
        </authorList>
    </citation>
    <scope>NUCLEOTIDE SEQUENCE</scope>
    <source>
        <strain evidence="1">JCM 19831</strain>
    </source>
</reference>
<dbReference type="InterPro" id="IPR036388">
    <property type="entry name" value="WH-like_DNA-bd_sf"/>
</dbReference>
<reference evidence="1" key="1">
    <citation type="journal article" date="2014" name="Int. J. Syst. Evol. Microbiol.">
        <title>Complete genome sequence of Corynebacterium casei LMG S-19264T (=DSM 44701T), isolated from a smear-ripened cheese.</title>
        <authorList>
            <consortium name="US DOE Joint Genome Institute (JGI-PGF)"/>
            <person name="Walter F."/>
            <person name="Albersmeier A."/>
            <person name="Kalinowski J."/>
            <person name="Ruckert C."/>
        </authorList>
    </citation>
    <scope>NUCLEOTIDE SEQUENCE</scope>
    <source>
        <strain evidence="1">JCM 19831</strain>
    </source>
</reference>
<dbReference type="RefSeq" id="WP_190250500.1">
    <property type="nucleotide sequence ID" value="NZ_BMPI01000013.1"/>
</dbReference>
<dbReference type="Proteomes" id="UP000642070">
    <property type="component" value="Unassembled WGS sequence"/>
</dbReference>
<dbReference type="EMBL" id="BMPI01000013">
    <property type="protein sequence ID" value="GGM27367.1"/>
    <property type="molecule type" value="Genomic_DNA"/>
</dbReference>
<dbReference type="Pfam" id="PF21863">
    <property type="entry name" value="HTH_67"/>
    <property type="match status" value="1"/>
</dbReference>